<feature type="region of interest" description="Disordered" evidence="1">
    <location>
        <begin position="1"/>
        <end position="38"/>
    </location>
</feature>
<organism evidence="2 3">
    <name type="scientific">Phanerochaete sordida</name>
    <dbReference type="NCBI Taxonomy" id="48140"/>
    <lineage>
        <taxon>Eukaryota</taxon>
        <taxon>Fungi</taxon>
        <taxon>Dikarya</taxon>
        <taxon>Basidiomycota</taxon>
        <taxon>Agaricomycotina</taxon>
        <taxon>Agaricomycetes</taxon>
        <taxon>Polyporales</taxon>
        <taxon>Phanerochaetaceae</taxon>
        <taxon>Phanerochaete</taxon>
    </lineage>
</organism>
<name>A0A9P3L9K5_9APHY</name>
<dbReference type="Proteomes" id="UP000703269">
    <property type="component" value="Unassembled WGS sequence"/>
</dbReference>
<dbReference type="AlphaFoldDB" id="A0A9P3L9K5"/>
<evidence type="ECO:0000313" key="2">
    <source>
        <dbReference type="EMBL" id="GJE87235.1"/>
    </source>
</evidence>
<gene>
    <name evidence="2" type="ORF">PsYK624_033180</name>
</gene>
<proteinExistence type="predicted"/>
<feature type="compositionally biased region" description="Pro residues" evidence="1">
    <location>
        <begin position="266"/>
        <end position="277"/>
    </location>
</feature>
<protein>
    <submittedName>
        <fullName evidence="2">Uncharacterized protein</fullName>
    </submittedName>
</protein>
<sequence>MARGKEVRNASTSAVKNHPAGSKKPAGTKAKTAASKRSSASAKADFVLTKPLSPAVVDAIVRQLSSDKDTLRHFSLVDRTWSLSTGRYLLKSFRWPPCQHYWGESSPSECRCSSADDEGLATFLNFLDRSERVRRAIQSLRLSFCRYKAEDIPNNLGGVTHFWSQTGTDFDPGRLFDVVLKLPKLQTLFLYRPRLSSKTAISNRPHCIPFIKHLAFEELVVEDDAHRALADLLTGFAHIGRLTLESSVYFLHNEESDDEDEGDAPNPAPPAAEPAPAPPVTFLAHVDTLEFPDKHKKYTTARWLHVLATHPLLTVPALHTLRLGPLPPDYEPREELPGEEWSDDERAWRAEADAAERALRVQSAAHVDAFLARAPGLRALDLDLAGTAHTPALAHLRALSSLTVRGAATTAPEPHSDLVRMVALLGAVAGAGAPLKRVALCFTLGTEYGVVYGAAKSDEDKHIKECFRAMEWKVLDELVGTLEALEGVEIQVDLGYADWLADKKKVRKIVHDVLLRPLSNRTWNLLRVVIGEE</sequence>
<evidence type="ECO:0000313" key="3">
    <source>
        <dbReference type="Proteomes" id="UP000703269"/>
    </source>
</evidence>
<dbReference type="EMBL" id="BPQB01000006">
    <property type="protein sequence ID" value="GJE87235.1"/>
    <property type="molecule type" value="Genomic_DNA"/>
</dbReference>
<feature type="compositionally biased region" description="Low complexity" evidence="1">
    <location>
        <begin position="19"/>
        <end position="38"/>
    </location>
</feature>
<feature type="region of interest" description="Disordered" evidence="1">
    <location>
        <begin position="254"/>
        <end position="277"/>
    </location>
</feature>
<reference evidence="2 3" key="1">
    <citation type="submission" date="2021-08" db="EMBL/GenBank/DDBJ databases">
        <title>Draft Genome Sequence of Phanerochaete sordida strain YK-624.</title>
        <authorList>
            <person name="Mori T."/>
            <person name="Dohra H."/>
            <person name="Suzuki T."/>
            <person name="Kawagishi H."/>
            <person name="Hirai H."/>
        </authorList>
    </citation>
    <scope>NUCLEOTIDE SEQUENCE [LARGE SCALE GENOMIC DNA]</scope>
    <source>
        <strain evidence="2 3">YK-624</strain>
    </source>
</reference>
<keyword evidence="3" id="KW-1185">Reference proteome</keyword>
<comment type="caution">
    <text evidence="2">The sequence shown here is derived from an EMBL/GenBank/DDBJ whole genome shotgun (WGS) entry which is preliminary data.</text>
</comment>
<dbReference type="OrthoDB" id="2921803at2759"/>
<accession>A0A9P3L9K5</accession>
<evidence type="ECO:0000256" key="1">
    <source>
        <dbReference type="SAM" id="MobiDB-lite"/>
    </source>
</evidence>